<reference evidence="1 2" key="1">
    <citation type="submission" date="2015-09" db="EMBL/GenBank/DDBJ databases">
        <title>Genome sequence of ICMP 13104.</title>
        <authorList>
            <person name="Visnovsky S."/>
            <person name="Lu A."/>
            <person name="Panda P."/>
            <person name="Pitman A."/>
        </authorList>
    </citation>
    <scope>NUCLEOTIDE SEQUENCE [LARGE SCALE GENOMIC DNA]</scope>
    <source>
        <strain evidence="1 2">ICMP 13104</strain>
    </source>
</reference>
<dbReference type="EMBL" id="LKEJ01000113">
    <property type="protein sequence ID" value="KTB66919.1"/>
    <property type="molecule type" value="Genomic_DNA"/>
</dbReference>
<sequence>MVLPPAEAAEHTRAPATIRKRWIFKRLSQTAQQLLRCSMLLRDLKISFFLFLSGIALGK</sequence>
<keyword evidence="2" id="KW-1185">Reference proteome</keyword>
<evidence type="ECO:0000313" key="1">
    <source>
        <dbReference type="EMBL" id="KTB66919.1"/>
    </source>
</evidence>
<evidence type="ECO:0000313" key="2">
    <source>
        <dbReference type="Proteomes" id="UP000053048"/>
    </source>
</evidence>
<name>A0A0W0I1L6_PSEVI</name>
<organism evidence="1 2">
    <name type="scientific">Pseudomonas viridiflava ICMP 13104</name>
    <dbReference type="NCBI Taxonomy" id="1198305"/>
    <lineage>
        <taxon>Bacteria</taxon>
        <taxon>Pseudomonadati</taxon>
        <taxon>Pseudomonadota</taxon>
        <taxon>Gammaproteobacteria</taxon>
        <taxon>Pseudomonadales</taxon>
        <taxon>Pseudomonadaceae</taxon>
        <taxon>Pseudomonas</taxon>
    </lineage>
</organism>
<accession>A0A0W0I1L6</accession>
<proteinExistence type="predicted"/>
<comment type="caution">
    <text evidence="1">The sequence shown here is derived from an EMBL/GenBank/DDBJ whole genome shotgun (WGS) entry which is preliminary data.</text>
</comment>
<gene>
    <name evidence="1" type="ORF">AO067_19300</name>
</gene>
<dbReference type="Proteomes" id="UP000053048">
    <property type="component" value="Unassembled WGS sequence"/>
</dbReference>
<dbReference type="AlphaFoldDB" id="A0A0W0I1L6"/>
<protein>
    <submittedName>
        <fullName evidence="1">Uncharacterized protein</fullName>
    </submittedName>
</protein>